<evidence type="ECO:0000256" key="8">
    <source>
        <dbReference type="ARBA" id="ARBA00023328"/>
    </source>
</evidence>
<dbReference type="GO" id="GO:0007059">
    <property type="term" value="P:chromosome segregation"/>
    <property type="evidence" value="ECO:0007669"/>
    <property type="project" value="UniProtKB-KW"/>
</dbReference>
<feature type="region of interest" description="Disordered" evidence="10">
    <location>
        <begin position="651"/>
        <end position="717"/>
    </location>
</feature>
<feature type="region of interest" description="Disordered" evidence="10">
    <location>
        <begin position="797"/>
        <end position="853"/>
    </location>
</feature>
<evidence type="ECO:0000256" key="5">
    <source>
        <dbReference type="ARBA" id="ARBA00022829"/>
    </source>
</evidence>
<feature type="compositionally biased region" description="Basic and acidic residues" evidence="10">
    <location>
        <begin position="690"/>
        <end position="699"/>
    </location>
</feature>
<dbReference type="GO" id="GO:0051301">
    <property type="term" value="P:cell division"/>
    <property type="evidence" value="ECO:0007669"/>
    <property type="project" value="UniProtKB-KW"/>
</dbReference>
<feature type="region of interest" description="Disordered" evidence="10">
    <location>
        <begin position="409"/>
        <end position="430"/>
    </location>
</feature>
<feature type="compositionally biased region" description="Polar residues" evidence="10">
    <location>
        <begin position="420"/>
        <end position="430"/>
    </location>
</feature>
<keyword evidence="8" id="KW-0137">Centromere</keyword>
<evidence type="ECO:0000256" key="6">
    <source>
        <dbReference type="ARBA" id="ARBA00023054"/>
    </source>
</evidence>
<dbReference type="EMBL" id="BAAFJT010000006">
    <property type="protein sequence ID" value="GAB0191648.1"/>
    <property type="molecule type" value="Genomic_DNA"/>
</dbReference>
<dbReference type="InterPro" id="IPR038889">
    <property type="entry name" value="Shugoshin1/2"/>
</dbReference>
<comment type="subcellular location">
    <subcellularLocation>
        <location evidence="1">Chromosome</location>
        <location evidence="1">Centromere</location>
    </subcellularLocation>
</comment>
<keyword evidence="6 9" id="KW-0175">Coiled coil</keyword>
<feature type="compositionally biased region" description="Basic and acidic residues" evidence="10">
    <location>
        <begin position="301"/>
        <end position="310"/>
    </location>
</feature>
<dbReference type="GO" id="GO:0000775">
    <property type="term" value="C:chromosome, centromeric region"/>
    <property type="evidence" value="ECO:0007669"/>
    <property type="project" value="UniProtKB-SubCell"/>
</dbReference>
<keyword evidence="3" id="KW-0158">Chromosome</keyword>
<keyword evidence="13" id="KW-1185">Reference proteome</keyword>
<protein>
    <submittedName>
        <fullName evidence="12">Shugoshin 2-like</fullName>
    </submittedName>
</protein>
<feature type="compositionally biased region" description="Basic residues" evidence="10">
    <location>
        <begin position="661"/>
        <end position="670"/>
    </location>
</feature>
<keyword evidence="7" id="KW-0131">Cell cycle</keyword>
<feature type="region of interest" description="Disordered" evidence="10">
    <location>
        <begin position="963"/>
        <end position="1015"/>
    </location>
</feature>
<evidence type="ECO:0000256" key="3">
    <source>
        <dbReference type="ARBA" id="ARBA00022454"/>
    </source>
</evidence>
<feature type="compositionally biased region" description="Polar residues" evidence="10">
    <location>
        <begin position="651"/>
        <end position="660"/>
    </location>
</feature>
<dbReference type="Pfam" id="PF07557">
    <property type="entry name" value="Shugoshin_C"/>
    <property type="match status" value="1"/>
</dbReference>
<evidence type="ECO:0000256" key="2">
    <source>
        <dbReference type="ARBA" id="ARBA00010845"/>
    </source>
</evidence>
<evidence type="ECO:0000256" key="1">
    <source>
        <dbReference type="ARBA" id="ARBA00004584"/>
    </source>
</evidence>
<evidence type="ECO:0000256" key="10">
    <source>
        <dbReference type="SAM" id="MobiDB-lite"/>
    </source>
</evidence>
<feature type="region of interest" description="Disordered" evidence="10">
    <location>
        <begin position="1"/>
        <end position="50"/>
    </location>
</feature>
<dbReference type="InterPro" id="IPR011515">
    <property type="entry name" value="Shugoshin_C"/>
</dbReference>
<keyword evidence="4" id="KW-0132">Cell division</keyword>
<dbReference type="PANTHER" id="PTHR21577">
    <property type="entry name" value="SHUGOSHIN"/>
    <property type="match status" value="1"/>
</dbReference>
<accession>A0ABC9X1S6</accession>
<evidence type="ECO:0000256" key="4">
    <source>
        <dbReference type="ARBA" id="ARBA00022618"/>
    </source>
</evidence>
<dbReference type="PANTHER" id="PTHR21577:SF3">
    <property type="entry name" value="SHUGOSHIN 1-RELATED"/>
    <property type="match status" value="1"/>
</dbReference>
<evidence type="ECO:0000256" key="7">
    <source>
        <dbReference type="ARBA" id="ARBA00023306"/>
    </source>
</evidence>
<feature type="domain" description="Shugoshin C-terminal" evidence="11">
    <location>
        <begin position="1011"/>
        <end position="1030"/>
    </location>
</feature>
<gene>
    <name evidence="12" type="ORF">GRJ2_001630100</name>
</gene>
<evidence type="ECO:0000259" key="11">
    <source>
        <dbReference type="Pfam" id="PF07557"/>
    </source>
</evidence>
<evidence type="ECO:0000313" key="13">
    <source>
        <dbReference type="Proteomes" id="UP001623348"/>
    </source>
</evidence>
<evidence type="ECO:0000313" key="12">
    <source>
        <dbReference type="EMBL" id="GAB0191648.1"/>
    </source>
</evidence>
<feature type="compositionally biased region" description="Low complexity" evidence="10">
    <location>
        <begin position="998"/>
        <end position="1010"/>
    </location>
</feature>
<feature type="compositionally biased region" description="Polar residues" evidence="10">
    <location>
        <begin position="839"/>
        <end position="853"/>
    </location>
</feature>
<feature type="coiled-coil region" evidence="9">
    <location>
        <begin position="142"/>
        <end position="197"/>
    </location>
</feature>
<sequence length="1093" mass="119175">MESLCAPGLVPTLPGGATGKGKRPLDPQPSRGAGRRKGYPSSRLYSKVSRRARLPSAPSLLLQPRRRAAAHRSGGLAAQAAMASREASETSFFSLSGVRERMREKKNGALRTAKLNASLASKIKTKIINNSSTIKISLKHNNKALALALNAEKANAQRLTQEKTILQKEVEQCHFQNAVLRHKLSFLNNTLKEFENLMAAVKMARLSEFHTSSASLSNGQKSSMTEDSWADDIADGQLVRAAGMPMRVPISRLRSAGQQGGSSIAVQTSLLDLQRPASKELLEIVPVASKDTLSPQPAEELQSHQEENGKKPTKAMEAQEAFLDSHIFGAEGLCAAEQNPNNLPPLAWESHPLSSEGDEMVKQFFDRLSQGHVTQRRKRSTLFATSTPSSGVDIFPCVSSTQAARWSITKDSSSSSNSNTQQQLKSPSSLVSLTQTTVIPDRKSLGKEIFCDQPQAKETGCGVEVDPNNSQVPEFVPVKVKSKGNCKTREKTTVKKANTGKKKTNAIINNAEGSPDLPQGEESAQNVKKLQPKVATCSSESEASEMRQNACMGAFSRKNRGCGMEQCSCSLDGVQDLRRTYVVNPAQLHSLGSGDLLQQVKKEAVFEIQSMDSLSKSHVRTFSSHEVPSDDSSLQNSLFLRKETSSACALQEDSSVSTKSIRQKTNRKPRVIRERDYSGEENLPNSMKIPEAKAEEQPKRSQTSRKKTVRKNSCSDQRNEVDGFGPCIDIQGVAKESTKDLRGNLKGSRKTYVVCPLDLLGNLGCVQADFEGGEIVPPTCIPGSKASKIPRVQRMVAAQSNKKQTGGLQEKGQAKVDNNMNTLKKEACPKPKPQRKRNTSSPPETDSLASQSDSAKALIGSSVELASKQTVLMGKFSCITDLLSEPDAFLEEQIAEISLTNYLMDVSHSLESSSVTCSAASPGCSRLTDIPVSKSLSTKGNKMPEKSSVWPERSLIFKEKTAEEISGERNQVESSSQSPPSQEPEIRPLQDLTNARTLSSSSLEEVSGCSSRRRRNPACYAEPKLNRKLRQGDPFTDMGFLQSSLYKTKKKTAKAKEMTKKIKKEEEWLPEGCPSAKASKLVTMGKDMEPEVK</sequence>
<reference evidence="12 13" key="1">
    <citation type="submission" date="2024-06" db="EMBL/GenBank/DDBJ databases">
        <title>The draft genome of Grus japonensis, version 3.</title>
        <authorList>
            <person name="Nabeshima K."/>
            <person name="Suzuki S."/>
            <person name="Onuma M."/>
        </authorList>
    </citation>
    <scope>NUCLEOTIDE SEQUENCE [LARGE SCALE GENOMIC DNA]</scope>
    <source>
        <strain evidence="12 13">451A</strain>
    </source>
</reference>
<keyword evidence="5" id="KW-0159">Chromosome partition</keyword>
<name>A0ABC9X1S6_GRUJA</name>
<organism evidence="12 13">
    <name type="scientific">Grus japonensis</name>
    <name type="common">Japanese crane</name>
    <name type="synonym">Red-crowned crane</name>
    <dbReference type="NCBI Taxonomy" id="30415"/>
    <lineage>
        <taxon>Eukaryota</taxon>
        <taxon>Metazoa</taxon>
        <taxon>Chordata</taxon>
        <taxon>Craniata</taxon>
        <taxon>Vertebrata</taxon>
        <taxon>Euteleostomi</taxon>
        <taxon>Archelosauria</taxon>
        <taxon>Archosauria</taxon>
        <taxon>Dinosauria</taxon>
        <taxon>Saurischia</taxon>
        <taxon>Theropoda</taxon>
        <taxon>Coelurosauria</taxon>
        <taxon>Aves</taxon>
        <taxon>Neognathae</taxon>
        <taxon>Neoaves</taxon>
        <taxon>Gruiformes</taxon>
        <taxon>Gruidae</taxon>
        <taxon>Grus</taxon>
    </lineage>
</organism>
<dbReference type="Proteomes" id="UP001623348">
    <property type="component" value="Unassembled WGS sequence"/>
</dbReference>
<evidence type="ECO:0000256" key="9">
    <source>
        <dbReference type="SAM" id="Coils"/>
    </source>
</evidence>
<proteinExistence type="inferred from homology"/>
<comment type="caution">
    <text evidence="12">The sequence shown here is derived from an EMBL/GenBank/DDBJ whole genome shotgun (WGS) entry which is preliminary data.</text>
</comment>
<feature type="compositionally biased region" description="Polar residues" evidence="10">
    <location>
        <begin position="798"/>
        <end position="807"/>
    </location>
</feature>
<feature type="region of interest" description="Disordered" evidence="10">
    <location>
        <begin position="288"/>
        <end position="312"/>
    </location>
</feature>
<comment type="similarity">
    <text evidence="2">Belongs to the shugoshin family.</text>
</comment>
<dbReference type="AlphaFoldDB" id="A0ABC9X1S6"/>